<dbReference type="EMBL" id="ANJW01001020">
    <property type="protein sequence ID" value="EPC48540.1"/>
    <property type="molecule type" value="Genomic_DNA"/>
</dbReference>
<evidence type="ECO:0000256" key="1">
    <source>
        <dbReference type="SAM" id="Phobius"/>
    </source>
</evidence>
<keyword evidence="1" id="KW-0812">Transmembrane</keyword>
<protein>
    <submittedName>
        <fullName evidence="2">Manganese transport protein</fullName>
    </submittedName>
</protein>
<reference evidence="2 3" key="1">
    <citation type="journal article" date="2013" name="PLoS ONE">
        <title>Lactobacillus paracasei comparative genomics: towards species pan-genome definition and exploitation of diversity.</title>
        <authorList>
            <person name="Smokvina T."/>
            <person name="Wels M."/>
            <person name="Polka J."/>
            <person name="Chervaux C."/>
            <person name="Brisse S."/>
            <person name="Boekhorst J."/>
            <person name="van Hylckama Vlieg J.E."/>
            <person name="Siezen R.J."/>
        </authorList>
    </citation>
    <scope>NUCLEOTIDE SEQUENCE [LARGE SCALE GENOMIC DNA]</scope>
    <source>
        <strain evidence="2 3">Lpp123</strain>
    </source>
</reference>
<keyword evidence="1" id="KW-0472">Membrane</keyword>
<evidence type="ECO:0000313" key="2">
    <source>
        <dbReference type="EMBL" id="EPC48540.1"/>
    </source>
</evidence>
<keyword evidence="1" id="KW-1133">Transmembrane helix</keyword>
<proteinExistence type="predicted"/>
<dbReference type="AlphaFoldDB" id="A0A829GF60"/>
<feature type="transmembrane region" description="Helical" evidence="1">
    <location>
        <begin position="6"/>
        <end position="29"/>
    </location>
</feature>
<sequence>VNSQLVRWVGYFLTGVITVLNIQLAISVFV</sequence>
<dbReference type="Proteomes" id="UP000014316">
    <property type="component" value="Unassembled WGS sequence"/>
</dbReference>
<evidence type="ECO:0000313" key="3">
    <source>
        <dbReference type="Proteomes" id="UP000014316"/>
    </source>
</evidence>
<name>A0A829GF60_LACPA</name>
<organism evidence="2 3">
    <name type="scientific">Lacticaseibacillus paracasei subsp. paracasei Lpp123</name>
    <dbReference type="NCBI Taxonomy" id="1256201"/>
    <lineage>
        <taxon>Bacteria</taxon>
        <taxon>Bacillati</taxon>
        <taxon>Bacillota</taxon>
        <taxon>Bacilli</taxon>
        <taxon>Lactobacillales</taxon>
        <taxon>Lactobacillaceae</taxon>
        <taxon>Lacticaseibacillus</taxon>
    </lineage>
</organism>
<gene>
    <name evidence="2" type="ORF">Lpp123_17254</name>
</gene>
<accession>A0A829GF60</accession>
<comment type="caution">
    <text evidence="2">The sequence shown here is derived from an EMBL/GenBank/DDBJ whole genome shotgun (WGS) entry which is preliminary data.</text>
</comment>
<feature type="non-terminal residue" evidence="2">
    <location>
        <position position="1"/>
    </location>
</feature>